<feature type="domain" description="Radical SAM core" evidence="14">
    <location>
        <begin position="4"/>
        <end position="219"/>
    </location>
</feature>
<dbReference type="InterPro" id="IPR010505">
    <property type="entry name" value="MoaA_twitch"/>
</dbReference>
<keyword evidence="16" id="KW-1185">Reference proteome</keyword>
<reference evidence="15 16" key="1">
    <citation type="submission" date="2018-05" db="EMBL/GenBank/DDBJ databases">
        <title>The Hungate 1000. A catalogue of reference genomes from the rumen microbiome.</title>
        <authorList>
            <person name="Kelly W."/>
        </authorList>
    </citation>
    <scope>NUCLEOTIDE SEQUENCE [LARGE SCALE GENOMIC DNA]</scope>
    <source>
        <strain evidence="15 16">NLAE-zl-C242</strain>
    </source>
</reference>
<feature type="binding site" evidence="12">
    <location>
        <position position="189"/>
    </location>
    <ligand>
        <name>S-adenosyl-L-methionine</name>
        <dbReference type="ChEBI" id="CHEBI:59789"/>
    </ligand>
</feature>
<dbReference type="SFLD" id="SFLDG01383">
    <property type="entry name" value="cyclic_pyranopterin_phosphate"/>
    <property type="match status" value="1"/>
</dbReference>
<feature type="binding site" evidence="12">
    <location>
        <begin position="256"/>
        <end position="258"/>
    </location>
    <ligand>
        <name>GTP</name>
        <dbReference type="ChEBI" id="CHEBI:37565"/>
    </ligand>
</feature>
<dbReference type="GO" id="GO:0051539">
    <property type="term" value="F:4 iron, 4 sulfur cluster binding"/>
    <property type="evidence" value="ECO:0007669"/>
    <property type="project" value="UniProtKB-UniRule"/>
</dbReference>
<feature type="binding site" evidence="12">
    <location>
        <position position="26"/>
    </location>
    <ligand>
        <name>S-adenosyl-L-methionine</name>
        <dbReference type="ChEBI" id="CHEBI:59789"/>
    </ligand>
</feature>
<dbReference type="InterPro" id="IPR050105">
    <property type="entry name" value="MoCo_biosynth_MoaA/MoaC"/>
</dbReference>
<dbReference type="InterPro" id="IPR006638">
    <property type="entry name" value="Elp3/MiaA/NifB-like_rSAM"/>
</dbReference>
<name>A0A2Y9BJJ0_9FIRM</name>
<keyword evidence="3 12" id="KW-0949">S-adenosyl-L-methionine</keyword>
<gene>
    <name evidence="12" type="primary">moaA</name>
    <name evidence="15" type="ORF">A8806_114131</name>
</gene>
<dbReference type="NCBIfam" id="TIGR02666">
    <property type="entry name" value="moaA"/>
    <property type="match status" value="1"/>
</dbReference>
<comment type="function">
    <text evidence="12">Catalyzes the cyclization of GTP to (8S)-3',8-cyclo-7,8-dihydroguanosine 5'-triphosphate.</text>
</comment>
<dbReference type="EC" id="4.1.99.22" evidence="1 12"/>
<dbReference type="SFLD" id="SFLDS00029">
    <property type="entry name" value="Radical_SAM"/>
    <property type="match status" value="1"/>
</dbReference>
<evidence type="ECO:0000256" key="6">
    <source>
        <dbReference type="ARBA" id="ARBA00023004"/>
    </source>
</evidence>
<dbReference type="EMBL" id="QGDL01000014">
    <property type="protein sequence ID" value="PWJ23505.1"/>
    <property type="molecule type" value="Genomic_DNA"/>
</dbReference>
<dbReference type="PANTHER" id="PTHR22960:SF0">
    <property type="entry name" value="MOLYBDENUM COFACTOR BIOSYNTHESIS PROTEIN 1"/>
    <property type="match status" value="1"/>
</dbReference>
<evidence type="ECO:0000256" key="5">
    <source>
        <dbReference type="ARBA" id="ARBA00022741"/>
    </source>
</evidence>
<dbReference type="CDD" id="cd01335">
    <property type="entry name" value="Radical_SAM"/>
    <property type="match status" value="1"/>
</dbReference>
<feature type="binding site" evidence="12">
    <location>
        <position position="94"/>
    </location>
    <ligand>
        <name>GTP</name>
        <dbReference type="ChEBI" id="CHEBI:37565"/>
    </ligand>
</feature>
<evidence type="ECO:0000256" key="12">
    <source>
        <dbReference type="HAMAP-Rule" id="MF_01225"/>
    </source>
</evidence>
<evidence type="ECO:0000259" key="14">
    <source>
        <dbReference type="PROSITE" id="PS51918"/>
    </source>
</evidence>
<feature type="region of interest" description="Disordered" evidence="13">
    <location>
        <begin position="305"/>
        <end position="328"/>
    </location>
</feature>
<sequence length="328" mass="36710">MLDQYGRKIEYLRISVTDRCNLRCVYCMPEEGVEQVSHSEILSFDEMTRICRICAKLGITRVKLTGGEPLVRKGLGSLLRSIKEIEGIEQVTLTTNGVLLAEQIEELAAAGLDAVNVSLDTLDRAQYMKLTRRDELEAALRGLEAALQYPDIRVKVNCVALHGENESQWGPLAYMAKERPIDVRFIEMMPIGLGKEYPFSSQELVYEALKAAFGEAQFLTGNFGNGPAIYARFPGFTGKTGFISAVSHKFCESCNRVRLTAEGFLKPCLQYSTGVDLRAMLRNEAGEKELEEMIQKVIFEKPRSHQFQMEGSSKQEDLEQKQMSSIGG</sequence>
<feature type="binding site" evidence="12">
    <location>
        <position position="20"/>
    </location>
    <ligand>
        <name>[4Fe-4S] cluster</name>
        <dbReference type="ChEBI" id="CHEBI:49883"/>
        <label>1</label>
        <note>4Fe-4S-S-AdoMet</note>
    </ligand>
</feature>
<evidence type="ECO:0000256" key="4">
    <source>
        <dbReference type="ARBA" id="ARBA00022723"/>
    </source>
</evidence>
<dbReference type="InterPro" id="IPR058240">
    <property type="entry name" value="rSAM_sf"/>
</dbReference>
<protein>
    <recommendedName>
        <fullName evidence="1 12">GTP 3',8-cyclase</fullName>
        <ecNumber evidence="1 12">4.1.99.22</ecNumber>
    </recommendedName>
    <alternativeName>
        <fullName evidence="12">Molybdenum cofactor biosynthesis protein A</fullName>
    </alternativeName>
</protein>
<comment type="subunit">
    <text evidence="12">Monomer and homodimer.</text>
</comment>
<dbReference type="CDD" id="cd21117">
    <property type="entry name" value="Twitch_MoaA"/>
    <property type="match status" value="1"/>
</dbReference>
<feature type="binding site" evidence="12">
    <location>
        <position position="13"/>
    </location>
    <ligand>
        <name>GTP</name>
        <dbReference type="ChEBI" id="CHEBI:37565"/>
    </ligand>
</feature>
<feature type="binding site" evidence="12">
    <location>
        <position position="24"/>
    </location>
    <ligand>
        <name>[4Fe-4S] cluster</name>
        <dbReference type="ChEBI" id="CHEBI:49883"/>
        <label>1</label>
        <note>4Fe-4S-S-AdoMet</note>
    </ligand>
</feature>
<dbReference type="UniPathway" id="UPA00344"/>
<dbReference type="SFLD" id="SFLDG01067">
    <property type="entry name" value="SPASM/twitch_domain_containing"/>
    <property type="match status" value="1"/>
</dbReference>
<dbReference type="SMART" id="SM00729">
    <property type="entry name" value="Elp3"/>
    <property type="match status" value="1"/>
</dbReference>
<comment type="caution">
    <text evidence="12">Lacks conserved residue(s) required for the propagation of feature annotation.</text>
</comment>
<evidence type="ECO:0000256" key="10">
    <source>
        <dbReference type="ARBA" id="ARBA00023239"/>
    </source>
</evidence>
<dbReference type="GO" id="GO:1904047">
    <property type="term" value="F:S-adenosyl-L-methionine binding"/>
    <property type="evidence" value="ECO:0007669"/>
    <property type="project" value="UniProtKB-UniRule"/>
</dbReference>
<proteinExistence type="inferred from homology"/>
<keyword evidence="9 12" id="KW-0501">Molybdenum cofactor biosynthesis</keyword>
<keyword evidence="4 12" id="KW-0479">Metal-binding</keyword>
<keyword evidence="5 12" id="KW-0547">Nucleotide-binding</keyword>
<evidence type="ECO:0000256" key="1">
    <source>
        <dbReference type="ARBA" id="ARBA00012167"/>
    </source>
</evidence>
<dbReference type="GO" id="GO:0046872">
    <property type="term" value="F:metal ion binding"/>
    <property type="evidence" value="ECO:0007669"/>
    <property type="project" value="UniProtKB-KW"/>
</dbReference>
<dbReference type="InterPro" id="IPR013483">
    <property type="entry name" value="MoaA"/>
</dbReference>
<feature type="binding site" evidence="12">
    <location>
        <position position="254"/>
    </location>
    <ligand>
        <name>[4Fe-4S] cluster</name>
        <dbReference type="ChEBI" id="CHEBI:49883"/>
        <label>2</label>
        <note>4Fe-4S-substrate</note>
    </ligand>
</feature>
<keyword evidence="2 12" id="KW-0004">4Fe-4S</keyword>
<dbReference type="GO" id="GO:0005525">
    <property type="term" value="F:GTP binding"/>
    <property type="evidence" value="ECO:0007669"/>
    <property type="project" value="UniProtKB-UniRule"/>
</dbReference>
<dbReference type="SFLD" id="SFLDG01386">
    <property type="entry name" value="main_SPASM_domain-containing"/>
    <property type="match status" value="1"/>
</dbReference>
<dbReference type="OrthoDB" id="9763993at2"/>
<dbReference type="GO" id="GO:0061799">
    <property type="term" value="F:cyclic pyranopterin monophosphate synthase activity"/>
    <property type="evidence" value="ECO:0007669"/>
    <property type="project" value="TreeGrafter"/>
</dbReference>
<evidence type="ECO:0000313" key="15">
    <source>
        <dbReference type="EMBL" id="PWJ23505.1"/>
    </source>
</evidence>
<dbReference type="PROSITE" id="PS01305">
    <property type="entry name" value="MOAA_NIFB_PQQE"/>
    <property type="match status" value="1"/>
</dbReference>
<dbReference type="GO" id="GO:0061798">
    <property type="term" value="F:GTP 3',8'-cyclase activity"/>
    <property type="evidence" value="ECO:0007669"/>
    <property type="project" value="UniProtKB-UniRule"/>
</dbReference>
<evidence type="ECO:0000256" key="2">
    <source>
        <dbReference type="ARBA" id="ARBA00022485"/>
    </source>
</evidence>
<evidence type="ECO:0000256" key="3">
    <source>
        <dbReference type="ARBA" id="ARBA00022691"/>
    </source>
</evidence>
<dbReference type="RefSeq" id="WP_109733019.1">
    <property type="nucleotide sequence ID" value="NZ_BAAACK010000015.1"/>
</dbReference>
<comment type="similarity">
    <text evidence="12">Belongs to the radical SAM superfamily. MoaA family.</text>
</comment>
<evidence type="ECO:0000256" key="9">
    <source>
        <dbReference type="ARBA" id="ARBA00023150"/>
    </source>
</evidence>
<dbReference type="SUPFAM" id="SSF102114">
    <property type="entry name" value="Radical SAM enzymes"/>
    <property type="match status" value="1"/>
</dbReference>
<dbReference type="PROSITE" id="PS51918">
    <property type="entry name" value="RADICAL_SAM"/>
    <property type="match status" value="1"/>
</dbReference>
<feature type="binding site" evidence="12">
    <location>
        <position position="67"/>
    </location>
    <ligand>
        <name>S-adenosyl-L-methionine</name>
        <dbReference type="ChEBI" id="CHEBI:59789"/>
    </ligand>
</feature>
<dbReference type="GO" id="GO:0006777">
    <property type="term" value="P:Mo-molybdopterin cofactor biosynthetic process"/>
    <property type="evidence" value="ECO:0007669"/>
    <property type="project" value="UniProtKB-UniRule"/>
</dbReference>
<keyword evidence="7 12" id="KW-0411">Iron-sulfur</keyword>
<keyword evidence="6 12" id="KW-0408">Iron</keyword>
<evidence type="ECO:0000256" key="8">
    <source>
        <dbReference type="ARBA" id="ARBA00023134"/>
    </source>
</evidence>
<dbReference type="AlphaFoldDB" id="A0A2Y9BJJ0"/>
<dbReference type="InterPro" id="IPR013785">
    <property type="entry name" value="Aldolase_TIM"/>
</dbReference>
<dbReference type="Gene3D" id="3.20.20.70">
    <property type="entry name" value="Aldolase class I"/>
    <property type="match status" value="1"/>
</dbReference>
<dbReference type="Proteomes" id="UP000245845">
    <property type="component" value="Unassembled WGS sequence"/>
</dbReference>
<keyword evidence="8 12" id="KW-0342">GTP-binding</keyword>
<accession>A0A2Y9BJJ0</accession>
<dbReference type="InterPro" id="IPR007197">
    <property type="entry name" value="rSAM"/>
</dbReference>
<feature type="binding site" evidence="12">
    <location>
        <position position="268"/>
    </location>
    <ligand>
        <name>[4Fe-4S] cluster</name>
        <dbReference type="ChEBI" id="CHEBI:49883"/>
        <label>2</label>
        <note>4Fe-4S-substrate</note>
    </ligand>
</feature>
<comment type="pathway">
    <text evidence="12">Cofactor biosynthesis; molybdopterin biosynthesis.</text>
</comment>
<dbReference type="InterPro" id="IPR040064">
    <property type="entry name" value="MoaA-like"/>
</dbReference>
<feature type="binding site" evidence="12">
    <location>
        <position position="118"/>
    </location>
    <ligand>
        <name>S-adenosyl-L-methionine</name>
        <dbReference type="ChEBI" id="CHEBI:59789"/>
    </ligand>
</feature>
<organism evidence="15 16">
    <name type="scientific">Faecalicatena orotica</name>
    <dbReference type="NCBI Taxonomy" id="1544"/>
    <lineage>
        <taxon>Bacteria</taxon>
        <taxon>Bacillati</taxon>
        <taxon>Bacillota</taxon>
        <taxon>Clostridia</taxon>
        <taxon>Lachnospirales</taxon>
        <taxon>Lachnospiraceae</taxon>
        <taxon>Faecalicatena</taxon>
    </lineage>
</organism>
<evidence type="ECO:0000256" key="7">
    <source>
        <dbReference type="ARBA" id="ARBA00023014"/>
    </source>
</evidence>
<dbReference type="InterPro" id="IPR000385">
    <property type="entry name" value="MoaA_NifB_PqqE_Fe-S-bd_CS"/>
</dbReference>
<evidence type="ECO:0000256" key="13">
    <source>
        <dbReference type="SAM" id="MobiDB-lite"/>
    </source>
</evidence>
<dbReference type="Pfam" id="PF04055">
    <property type="entry name" value="Radical_SAM"/>
    <property type="match status" value="1"/>
</dbReference>
<dbReference type="PANTHER" id="PTHR22960">
    <property type="entry name" value="MOLYBDOPTERIN COFACTOR SYNTHESIS PROTEIN A"/>
    <property type="match status" value="1"/>
</dbReference>
<dbReference type="HAMAP" id="MF_01225_B">
    <property type="entry name" value="MoaA_B"/>
    <property type="match status" value="1"/>
</dbReference>
<comment type="catalytic activity">
    <reaction evidence="11 12">
        <text>GTP + AH2 + S-adenosyl-L-methionine = (8S)-3',8-cyclo-7,8-dihydroguanosine 5'-triphosphate + 5'-deoxyadenosine + L-methionine + A + H(+)</text>
        <dbReference type="Rhea" id="RHEA:49576"/>
        <dbReference type="ChEBI" id="CHEBI:13193"/>
        <dbReference type="ChEBI" id="CHEBI:15378"/>
        <dbReference type="ChEBI" id="CHEBI:17319"/>
        <dbReference type="ChEBI" id="CHEBI:17499"/>
        <dbReference type="ChEBI" id="CHEBI:37565"/>
        <dbReference type="ChEBI" id="CHEBI:57844"/>
        <dbReference type="ChEBI" id="CHEBI:59789"/>
        <dbReference type="ChEBI" id="CHEBI:131766"/>
        <dbReference type="EC" id="4.1.99.22"/>
    </reaction>
</comment>
<keyword evidence="10 12" id="KW-0456">Lyase</keyword>
<comment type="caution">
    <text evidence="15">The sequence shown here is derived from an EMBL/GenBank/DDBJ whole genome shotgun (WGS) entry which is preliminary data.</text>
</comment>
<evidence type="ECO:0000313" key="16">
    <source>
        <dbReference type="Proteomes" id="UP000245845"/>
    </source>
</evidence>
<feature type="binding site" evidence="12">
    <location>
        <position position="251"/>
    </location>
    <ligand>
        <name>[4Fe-4S] cluster</name>
        <dbReference type="ChEBI" id="CHEBI:49883"/>
        <label>2</label>
        <note>4Fe-4S-substrate</note>
    </ligand>
</feature>
<evidence type="ECO:0000256" key="11">
    <source>
        <dbReference type="ARBA" id="ARBA00048697"/>
    </source>
</evidence>
<feature type="binding site" evidence="12">
    <location>
        <position position="27"/>
    </location>
    <ligand>
        <name>[4Fe-4S] cluster</name>
        <dbReference type="ChEBI" id="CHEBI:49883"/>
        <label>1</label>
        <note>4Fe-4S-S-AdoMet</note>
    </ligand>
</feature>
<feature type="binding site" evidence="12">
    <location>
        <position position="155"/>
    </location>
    <ligand>
        <name>GTP</name>
        <dbReference type="ChEBI" id="CHEBI:37565"/>
    </ligand>
</feature>
<dbReference type="Pfam" id="PF06463">
    <property type="entry name" value="Mob_synth_C"/>
    <property type="match status" value="1"/>
</dbReference>
<comment type="cofactor">
    <cofactor evidence="12">
        <name>[4Fe-4S] cluster</name>
        <dbReference type="ChEBI" id="CHEBI:49883"/>
    </cofactor>
    <text evidence="12">Binds 2 [4Fe-4S] clusters. Binds 1 [4Fe-4S] cluster coordinated with 3 cysteines and an exchangeable S-adenosyl-L-methionine and 1 [4Fe-4S] cluster coordinated with 3 cysteines and the GTP-derived substrate.</text>
</comment>